<dbReference type="CDD" id="cd05387">
    <property type="entry name" value="BY-kinase"/>
    <property type="match status" value="1"/>
</dbReference>
<sequence length="801" mass="90345">MSEQQGVLFQNKERKMTVKEIFFKYFSYFSFFILSVIICLGAAVLYVRYKVPVYTASAQMFVKNDERRGGSVRGSGSNDLIDAAMGGSRVNLDNEIELIKAKNIITRAVVQGGLNMRYFNKGKIRTSELYASLPFKCTLVSKKDSSSGFLLTLSNLTDAGADLNIGKEVSNSGKRKIEWGIPFYCNDAYVILNKNQGVAFNNETPYQIRWEPAANTASEIAGSLGVAPLSQRTTIIVLSLRGSSPERCAEILNNIIQAYKTVNLEEKNRIAGNTIQFIDQRLAIVTQELGGVETNLKEFKTANKFISATNQLQQFMEDYSATDKTILDLEIRKQVIGSIEDFINNPANADRIIPSNLGVDDGTLTALIVKYNELILRKERETPMQAPSSLVIADINNQLGETRTAIRNGVSLIRRRLQDELNNFKTRSSRFQSELIEMPAREKVLKEISRQQSIKEGLYLYLMQKREETAITSSSTISNYEQIDKAVFSYAPIEPDARRIKLFALVLGVLLPFGIIYLKDIMNDKVITRDDITKKTDTPVVGEIGHSKDMQTLVVAHKSRSIISEQFRIIRTNLQFLLGNNKTLLITSSVSGEGKSFVSLNLAAVMAISGKRVALLEFDLRKPRIINQIGVERKNKGISNYLAGQAVDINDLYYTLDDYPSLHIYGCGPIPPNPAELMLGSYMRPFFDALYANYDIIIIDSAPVGLVSDSFTLHDYAQATIYVVRQRYTLKKQLEFVDEIYRTQKLRNLGLVINDVMVGDRYGYYGFGNGYGYGGYSYGNYFDDLESKPWWQRFKWRKNKN</sequence>
<organism evidence="5 6">
    <name type="scientific">Sediminibacterium ginsengisoli</name>
    <dbReference type="NCBI Taxonomy" id="413434"/>
    <lineage>
        <taxon>Bacteria</taxon>
        <taxon>Pseudomonadati</taxon>
        <taxon>Bacteroidota</taxon>
        <taxon>Chitinophagia</taxon>
        <taxon>Chitinophagales</taxon>
        <taxon>Chitinophagaceae</taxon>
        <taxon>Sediminibacterium</taxon>
    </lineage>
</organism>
<dbReference type="OrthoDB" id="9794577at2"/>
<evidence type="ECO:0000259" key="4">
    <source>
        <dbReference type="Pfam" id="PF01656"/>
    </source>
</evidence>
<dbReference type="GO" id="GO:0005524">
    <property type="term" value="F:ATP binding"/>
    <property type="evidence" value="ECO:0007669"/>
    <property type="project" value="UniProtKB-KW"/>
</dbReference>
<dbReference type="EMBL" id="FUWH01000007">
    <property type="protein sequence ID" value="SJZ99279.1"/>
    <property type="molecule type" value="Genomic_DNA"/>
</dbReference>
<keyword evidence="1" id="KW-0547">Nucleotide-binding</keyword>
<evidence type="ECO:0000256" key="1">
    <source>
        <dbReference type="ARBA" id="ARBA00022741"/>
    </source>
</evidence>
<evidence type="ECO:0000256" key="3">
    <source>
        <dbReference type="SAM" id="Phobius"/>
    </source>
</evidence>
<evidence type="ECO:0000256" key="2">
    <source>
        <dbReference type="ARBA" id="ARBA00022840"/>
    </source>
</evidence>
<dbReference type="InterPro" id="IPR027417">
    <property type="entry name" value="P-loop_NTPase"/>
</dbReference>
<feature type="domain" description="CobQ/CobB/MinD/ParA nucleotide binding" evidence="4">
    <location>
        <begin position="585"/>
        <end position="757"/>
    </location>
</feature>
<dbReference type="STRING" id="413434.SAMN04488132_107168"/>
<evidence type="ECO:0000313" key="5">
    <source>
        <dbReference type="EMBL" id="SJZ99279.1"/>
    </source>
</evidence>
<dbReference type="InterPro" id="IPR005702">
    <property type="entry name" value="Wzc-like_C"/>
</dbReference>
<dbReference type="InterPro" id="IPR050445">
    <property type="entry name" value="Bact_polysacc_biosynth/exp"/>
</dbReference>
<dbReference type="GO" id="GO:0004713">
    <property type="term" value="F:protein tyrosine kinase activity"/>
    <property type="evidence" value="ECO:0007669"/>
    <property type="project" value="TreeGrafter"/>
</dbReference>
<name>A0A1T4Q6F0_9BACT</name>
<evidence type="ECO:0000313" key="6">
    <source>
        <dbReference type="Proteomes" id="UP000190888"/>
    </source>
</evidence>
<keyword evidence="6" id="KW-1185">Reference proteome</keyword>
<keyword evidence="3" id="KW-1133">Transmembrane helix</keyword>
<reference evidence="5 6" key="1">
    <citation type="submission" date="2017-02" db="EMBL/GenBank/DDBJ databases">
        <authorList>
            <person name="Peterson S.W."/>
        </authorList>
    </citation>
    <scope>NUCLEOTIDE SEQUENCE [LARGE SCALE GENOMIC DNA]</scope>
    <source>
        <strain evidence="5 6">DSM 22335</strain>
    </source>
</reference>
<dbReference type="NCBIfam" id="TIGR01007">
    <property type="entry name" value="eps_fam"/>
    <property type="match status" value="1"/>
</dbReference>
<keyword evidence="2" id="KW-0067">ATP-binding</keyword>
<dbReference type="Gene3D" id="3.40.50.300">
    <property type="entry name" value="P-loop containing nucleotide triphosphate hydrolases"/>
    <property type="match status" value="1"/>
</dbReference>
<keyword evidence="3" id="KW-0812">Transmembrane</keyword>
<dbReference type="Pfam" id="PF01656">
    <property type="entry name" value="CbiA"/>
    <property type="match status" value="1"/>
</dbReference>
<proteinExistence type="predicted"/>
<feature type="transmembrane region" description="Helical" evidence="3">
    <location>
        <begin position="21"/>
        <end position="47"/>
    </location>
</feature>
<dbReference type="PANTHER" id="PTHR32309:SF13">
    <property type="entry name" value="FERRIC ENTEROBACTIN TRANSPORT PROTEIN FEPE"/>
    <property type="match status" value="1"/>
</dbReference>
<dbReference type="PANTHER" id="PTHR32309">
    <property type="entry name" value="TYROSINE-PROTEIN KINASE"/>
    <property type="match status" value="1"/>
</dbReference>
<dbReference type="GO" id="GO:0005886">
    <property type="term" value="C:plasma membrane"/>
    <property type="evidence" value="ECO:0007669"/>
    <property type="project" value="TreeGrafter"/>
</dbReference>
<dbReference type="Proteomes" id="UP000190888">
    <property type="component" value="Unassembled WGS sequence"/>
</dbReference>
<protein>
    <submittedName>
        <fullName evidence="5">Capsular exopolysaccharide family</fullName>
    </submittedName>
</protein>
<gene>
    <name evidence="5" type="ORF">SAMN04488132_107168</name>
</gene>
<dbReference type="SUPFAM" id="SSF52540">
    <property type="entry name" value="P-loop containing nucleoside triphosphate hydrolases"/>
    <property type="match status" value="1"/>
</dbReference>
<keyword evidence="3" id="KW-0472">Membrane</keyword>
<dbReference type="RefSeq" id="WP_078831933.1">
    <property type="nucleotide sequence ID" value="NZ_FUWH01000007.1"/>
</dbReference>
<accession>A0A1T4Q6F0</accession>
<dbReference type="InterPro" id="IPR002586">
    <property type="entry name" value="CobQ/CobB/MinD/ParA_Nub-bd_dom"/>
</dbReference>
<dbReference type="AlphaFoldDB" id="A0A1T4Q6F0"/>